<keyword evidence="1" id="KW-1133">Transmembrane helix</keyword>
<sequence>MSKNSLDLSIHPHGDRSAEEIAQLVDKHMEARQQRFEHFKDANEMFHRHLLETTDKLNEYGHSLAQECRTTVDQLQGNCMEFTDKVQDILNDNKDLAIPLAKVAVAPVVAGILGLTAIVITRQSGYKEKVNRVTGKTKIRIR</sequence>
<proteinExistence type="predicted"/>
<evidence type="ECO:0000313" key="3">
    <source>
        <dbReference type="Proteomes" id="UP000050909"/>
    </source>
</evidence>
<evidence type="ECO:0000313" key="2">
    <source>
        <dbReference type="EMBL" id="KRK36805.1"/>
    </source>
</evidence>
<dbReference type="Gene3D" id="1.20.120.20">
    <property type="entry name" value="Apolipoprotein"/>
    <property type="match status" value="1"/>
</dbReference>
<dbReference type="EMBL" id="AZCV01000010">
    <property type="protein sequence ID" value="KRK36805.1"/>
    <property type="molecule type" value="Genomic_DNA"/>
</dbReference>
<gene>
    <name evidence="2" type="ORF">FC62_GL000581</name>
</gene>
<dbReference type="AlphaFoldDB" id="A0A0R1GS16"/>
<dbReference type="PATRIC" id="fig|1423722.3.peg.592"/>
<keyword evidence="1" id="KW-0812">Transmembrane</keyword>
<comment type="caution">
    <text evidence="2">The sequence shown here is derived from an EMBL/GenBank/DDBJ whole genome shotgun (WGS) entry which is preliminary data.</text>
</comment>
<evidence type="ECO:0000256" key="1">
    <source>
        <dbReference type="SAM" id="Phobius"/>
    </source>
</evidence>
<name>A0A0R1GS16_9LACO</name>
<protein>
    <submittedName>
        <fullName evidence="2">Uncharacterized protein</fullName>
    </submittedName>
</protein>
<keyword evidence="3" id="KW-1185">Reference proteome</keyword>
<keyword evidence="1" id="KW-0472">Membrane</keyword>
<dbReference type="RefSeq" id="WP_054746372.1">
    <property type="nucleotide sequence ID" value="NZ_AZCV01000010.1"/>
</dbReference>
<reference evidence="2 3" key="1">
    <citation type="journal article" date="2015" name="Genome Announc.">
        <title>Expanding the biotechnology potential of lactobacilli through comparative genomics of 213 strains and associated genera.</title>
        <authorList>
            <person name="Sun Z."/>
            <person name="Harris H.M."/>
            <person name="McCann A."/>
            <person name="Guo C."/>
            <person name="Argimon S."/>
            <person name="Zhang W."/>
            <person name="Yang X."/>
            <person name="Jeffery I.B."/>
            <person name="Cooney J.C."/>
            <person name="Kagawa T.F."/>
            <person name="Liu W."/>
            <person name="Song Y."/>
            <person name="Salvetti E."/>
            <person name="Wrobel A."/>
            <person name="Rasinkangas P."/>
            <person name="Parkhill J."/>
            <person name="Rea M.C."/>
            <person name="O'Sullivan O."/>
            <person name="Ritari J."/>
            <person name="Douillard F.P."/>
            <person name="Paul Ross R."/>
            <person name="Yang R."/>
            <person name="Briner A.E."/>
            <person name="Felis G.E."/>
            <person name="de Vos W.M."/>
            <person name="Barrangou R."/>
            <person name="Klaenhammer T.R."/>
            <person name="Caufield P.W."/>
            <person name="Cui Y."/>
            <person name="Zhang H."/>
            <person name="O'Toole P.W."/>
        </authorList>
    </citation>
    <scope>NUCLEOTIDE SEQUENCE [LARGE SCALE GENOMIC DNA]</scope>
    <source>
        <strain evidence="2 3">DSM 20534</strain>
    </source>
</reference>
<feature type="transmembrane region" description="Helical" evidence="1">
    <location>
        <begin position="100"/>
        <end position="120"/>
    </location>
</feature>
<organism evidence="2 3">
    <name type="scientific">Amylolactobacillus amylotrophicus DSM 20534</name>
    <dbReference type="NCBI Taxonomy" id="1423722"/>
    <lineage>
        <taxon>Bacteria</taxon>
        <taxon>Bacillati</taxon>
        <taxon>Bacillota</taxon>
        <taxon>Bacilli</taxon>
        <taxon>Lactobacillales</taxon>
        <taxon>Lactobacillaceae</taxon>
        <taxon>Amylolactobacillus</taxon>
    </lineage>
</organism>
<dbReference type="Proteomes" id="UP000050909">
    <property type="component" value="Unassembled WGS sequence"/>
</dbReference>
<accession>A0A0R1GS16</accession>